<dbReference type="PANTHER" id="PTHR15337:SF10">
    <property type="entry name" value="THIOREDOXIN DOMAIN-CONTAINING PROTEIN 12"/>
    <property type="match status" value="1"/>
</dbReference>
<dbReference type="GO" id="GO:0005788">
    <property type="term" value="C:endoplasmic reticulum lumen"/>
    <property type="evidence" value="ECO:0007669"/>
    <property type="project" value="UniProtKB-SubCell"/>
</dbReference>
<dbReference type="EMBL" id="QBIY01011128">
    <property type="protein sequence ID" value="RXN35329.1"/>
    <property type="molecule type" value="Genomic_DNA"/>
</dbReference>
<keyword evidence="2 7" id="KW-0732">Signal</keyword>
<dbReference type="Gene3D" id="1.20.1250.10">
    <property type="match status" value="1"/>
</dbReference>
<evidence type="ECO:0000256" key="2">
    <source>
        <dbReference type="ARBA" id="ARBA00022729"/>
    </source>
</evidence>
<dbReference type="GO" id="GO:0016491">
    <property type="term" value="F:oxidoreductase activity"/>
    <property type="evidence" value="ECO:0007669"/>
    <property type="project" value="UniProtKB-KW"/>
</dbReference>
<comment type="caution">
    <text evidence="8">The sequence shown here is derived from an EMBL/GenBank/DDBJ whole genome shotgun (WGS) entry which is preliminary data.</text>
</comment>
<dbReference type="InterPro" id="IPR037462">
    <property type="entry name" value="ERp19"/>
</dbReference>
<evidence type="ECO:0000313" key="8">
    <source>
        <dbReference type="EMBL" id="RXN35329.1"/>
    </source>
</evidence>
<evidence type="ECO:0000256" key="6">
    <source>
        <dbReference type="ARBA" id="ARBA00023284"/>
    </source>
</evidence>
<sequence>MNATMLPRVCKYYLAVSILCFALMSRSSIAGPVGARKSPLRLTETCSALARSLLWNVSAVLERDHLFSGFDCAQQNAEVHLRTQTVSACIPQQNSKCTHSPVLNIDENECLQRILEDLHYYRETFRAYSNPELTKTVVKSIDELMQSWLVQTGFGDHIHWRNLEDGKKEAEASVQMIYDVLKITLALKPKFAESKDISELAHNFVMVNLEDEEEPKDEAFSPDGGYIPRILFLDPTGKVHSEITNKNGNPNYKYFYSNADQVVASMKEAQEKLTGDAFKTAHIGDEL</sequence>
<accession>A0A498NUQ3</accession>
<keyword evidence="4" id="KW-0560">Oxidoreductase</keyword>
<dbReference type="Gene3D" id="3.40.30.10">
    <property type="entry name" value="Glutaredoxin"/>
    <property type="match status" value="1"/>
</dbReference>
<dbReference type="STRING" id="84645.A0A498NUQ3"/>
<dbReference type="AlphaFoldDB" id="A0A498NUQ3"/>
<dbReference type="SUPFAM" id="SSF47266">
    <property type="entry name" value="4-helical cytokines"/>
    <property type="match status" value="1"/>
</dbReference>
<proteinExistence type="evidence at protein level"/>
<evidence type="ECO:0007829" key="10">
    <source>
        <dbReference type="PeptideAtlas" id="A0A498NUQ3"/>
    </source>
</evidence>
<evidence type="ECO:0000256" key="3">
    <source>
        <dbReference type="ARBA" id="ARBA00022824"/>
    </source>
</evidence>
<organism evidence="8 9">
    <name type="scientific">Labeo rohita</name>
    <name type="common">Indian major carp</name>
    <name type="synonym">Cyprinus rohita</name>
    <dbReference type="NCBI Taxonomy" id="84645"/>
    <lineage>
        <taxon>Eukaryota</taxon>
        <taxon>Metazoa</taxon>
        <taxon>Chordata</taxon>
        <taxon>Craniata</taxon>
        <taxon>Vertebrata</taxon>
        <taxon>Euteleostomi</taxon>
        <taxon>Actinopterygii</taxon>
        <taxon>Neopterygii</taxon>
        <taxon>Teleostei</taxon>
        <taxon>Ostariophysi</taxon>
        <taxon>Cypriniformes</taxon>
        <taxon>Cyprinidae</taxon>
        <taxon>Labeoninae</taxon>
        <taxon>Labeonini</taxon>
        <taxon>Labeo</taxon>
    </lineage>
</organism>
<dbReference type="Proteomes" id="UP000290572">
    <property type="component" value="Unassembled WGS sequence"/>
</dbReference>
<keyword evidence="5" id="KW-1015">Disulfide bond</keyword>
<dbReference type="CDD" id="cd02959">
    <property type="entry name" value="ERp19"/>
    <property type="match status" value="1"/>
</dbReference>
<evidence type="ECO:0000256" key="1">
    <source>
        <dbReference type="ARBA" id="ARBA00004319"/>
    </source>
</evidence>
<comment type="subcellular location">
    <subcellularLocation>
        <location evidence="1">Endoplasmic reticulum lumen</location>
    </subcellularLocation>
</comment>
<gene>
    <name evidence="8" type="ORF">ROHU_014329</name>
</gene>
<protein>
    <submittedName>
        <fullName evidence="8">Thioredoxin domain-containing 12</fullName>
    </submittedName>
</protein>
<evidence type="ECO:0000256" key="4">
    <source>
        <dbReference type="ARBA" id="ARBA00023002"/>
    </source>
</evidence>
<reference evidence="8 9" key="1">
    <citation type="submission" date="2018-03" db="EMBL/GenBank/DDBJ databases">
        <title>Draft genome sequence of Rohu Carp (Labeo rohita).</title>
        <authorList>
            <person name="Das P."/>
            <person name="Kushwaha B."/>
            <person name="Joshi C.G."/>
            <person name="Kumar D."/>
            <person name="Nagpure N.S."/>
            <person name="Sahoo L."/>
            <person name="Das S.P."/>
            <person name="Bit A."/>
            <person name="Patnaik S."/>
            <person name="Meher P.K."/>
            <person name="Jayasankar P."/>
            <person name="Koringa P.G."/>
            <person name="Patel N.V."/>
            <person name="Hinsu A.T."/>
            <person name="Kumar R."/>
            <person name="Pandey M."/>
            <person name="Agarwal S."/>
            <person name="Srivastava S."/>
            <person name="Singh M."/>
            <person name="Iquebal M.A."/>
            <person name="Jaiswal S."/>
            <person name="Angadi U.B."/>
            <person name="Kumar N."/>
            <person name="Raza M."/>
            <person name="Shah T.M."/>
            <person name="Rai A."/>
            <person name="Jena J.K."/>
        </authorList>
    </citation>
    <scope>NUCLEOTIDE SEQUENCE [LARGE SCALE GENOMIC DNA]</scope>
    <source>
        <strain evidence="8">DASCIFA01</strain>
        <tissue evidence="8">Testis</tissue>
    </source>
</reference>
<feature type="signal peptide" evidence="7">
    <location>
        <begin position="1"/>
        <end position="30"/>
    </location>
</feature>
<keyword evidence="10" id="KW-1267">Proteomics identification</keyword>
<feature type="chain" id="PRO_5019802245" evidence="7">
    <location>
        <begin position="31"/>
        <end position="287"/>
    </location>
</feature>
<keyword evidence="9" id="KW-1185">Reference proteome</keyword>
<dbReference type="InterPro" id="IPR051099">
    <property type="entry name" value="AGR/TXD"/>
</dbReference>
<evidence type="ECO:0000313" key="9">
    <source>
        <dbReference type="Proteomes" id="UP000290572"/>
    </source>
</evidence>
<name>A0A498NUQ3_LABRO</name>
<dbReference type="PANTHER" id="PTHR15337">
    <property type="entry name" value="ANTERIOR GRADIENT PROTEIN-RELATED"/>
    <property type="match status" value="1"/>
</dbReference>
<evidence type="ECO:0000256" key="5">
    <source>
        <dbReference type="ARBA" id="ARBA00023157"/>
    </source>
</evidence>
<keyword evidence="3" id="KW-0256">Endoplasmic reticulum</keyword>
<evidence type="ECO:0000256" key="7">
    <source>
        <dbReference type="SAM" id="SignalP"/>
    </source>
</evidence>
<keyword evidence="6" id="KW-0676">Redox-active center</keyword>
<dbReference type="InterPro" id="IPR009079">
    <property type="entry name" value="4_helix_cytokine-like_core"/>
</dbReference>